<name>A0ACC1NL62_9HYPO</name>
<dbReference type="EMBL" id="JANJQO010000232">
    <property type="protein sequence ID" value="KAJ2980022.1"/>
    <property type="molecule type" value="Genomic_DNA"/>
</dbReference>
<proteinExistence type="predicted"/>
<gene>
    <name evidence="1" type="ORF">NQ176_g2897</name>
</gene>
<sequence>MIDESSDGHTGHRTDDTTSTDLEKGGTNAAPGQLQEPSPVLEDTDNPDNHDYNKKRSITGISWALVCLCILSSNLLYGLDTTIAADIQGAVSTTMNNVSQLGWLGIGFSLGSTVMILPIGKAYSMFDTKWLFIGSLLNFAAGSALCGAAPTMNALIVGRVWAGAGGAGMYLGSINLMAVLTTPSESAFYFALDAFLYGAGCILGPVVGGLLADSAATWRWAFYLNLVIFGVMSPLYIFCLPAVPRQPDTPMLEKVKSLDWAGSILIAAIFSCLTLAFAFGGVIWAWSDGRFIALLVLFVVFVVAFSVQQEMAIFTTKEDRLFPCDFLRNLELVIHFIMMCACATPFFVAAYYIPLYFLFIHGDSGTQAAVRLLPLVFSYVASILSAGYALQRVGYRMVWYLVSGILLLAGGVGMYTVSENSPASHVYGFSILLGVGLVTSQSGYSLCAAIVEPLRVTDAMQFLNVAQGLAALLGLTIASPIFQNESFKGLKTVLANQGFSDAQVRAAIAGTRSEVFDEISPELKQKALHVIVRAIQLDWVLVIAAGCIVAISSLFLTKKRF</sequence>
<evidence type="ECO:0000313" key="2">
    <source>
        <dbReference type="Proteomes" id="UP001143910"/>
    </source>
</evidence>
<accession>A0ACC1NL62</accession>
<protein>
    <submittedName>
        <fullName evidence="1">Uncharacterized protein</fullName>
    </submittedName>
</protein>
<comment type="caution">
    <text evidence="1">The sequence shown here is derived from an EMBL/GenBank/DDBJ whole genome shotgun (WGS) entry which is preliminary data.</text>
</comment>
<keyword evidence="2" id="KW-1185">Reference proteome</keyword>
<reference evidence="1" key="1">
    <citation type="submission" date="2022-08" db="EMBL/GenBank/DDBJ databases">
        <title>Genome Sequence of Lecanicillium fungicola.</title>
        <authorList>
            <person name="Buettner E."/>
        </authorList>
    </citation>
    <scope>NUCLEOTIDE SEQUENCE</scope>
    <source>
        <strain evidence="1">Babe33</strain>
    </source>
</reference>
<evidence type="ECO:0000313" key="1">
    <source>
        <dbReference type="EMBL" id="KAJ2980022.1"/>
    </source>
</evidence>
<dbReference type="Proteomes" id="UP001143910">
    <property type="component" value="Unassembled WGS sequence"/>
</dbReference>
<organism evidence="1 2">
    <name type="scientific">Zarea fungicola</name>
    <dbReference type="NCBI Taxonomy" id="93591"/>
    <lineage>
        <taxon>Eukaryota</taxon>
        <taxon>Fungi</taxon>
        <taxon>Dikarya</taxon>
        <taxon>Ascomycota</taxon>
        <taxon>Pezizomycotina</taxon>
        <taxon>Sordariomycetes</taxon>
        <taxon>Hypocreomycetidae</taxon>
        <taxon>Hypocreales</taxon>
        <taxon>Cordycipitaceae</taxon>
        <taxon>Zarea</taxon>
    </lineage>
</organism>